<keyword evidence="5 7" id="KW-0720">Serine protease</keyword>
<organism evidence="11 12">
    <name type="scientific">Homarus americanus</name>
    <name type="common">American lobster</name>
    <dbReference type="NCBI Taxonomy" id="6706"/>
    <lineage>
        <taxon>Eukaryota</taxon>
        <taxon>Metazoa</taxon>
        <taxon>Ecdysozoa</taxon>
        <taxon>Arthropoda</taxon>
        <taxon>Crustacea</taxon>
        <taxon>Multicrustacea</taxon>
        <taxon>Malacostraca</taxon>
        <taxon>Eumalacostraca</taxon>
        <taxon>Eucarida</taxon>
        <taxon>Decapoda</taxon>
        <taxon>Pleocyemata</taxon>
        <taxon>Astacidea</taxon>
        <taxon>Nephropoidea</taxon>
        <taxon>Nephropidae</taxon>
        <taxon>Homarus</taxon>
    </lineage>
</organism>
<dbReference type="PROSITE" id="PS50240">
    <property type="entry name" value="TRYPSIN_DOM"/>
    <property type="match status" value="1"/>
</dbReference>
<keyword evidence="4 7" id="KW-0378">Hydrolase</keyword>
<evidence type="ECO:0000256" key="9">
    <source>
        <dbReference type="SAM" id="SignalP"/>
    </source>
</evidence>
<gene>
    <name evidence="11" type="primary">Ctrl-L1</name>
    <name evidence="11" type="ORF">Hamer_G000104</name>
</gene>
<evidence type="ECO:0000313" key="11">
    <source>
        <dbReference type="EMBL" id="KAG7176903.1"/>
    </source>
</evidence>
<dbReference type="GO" id="GO:0004252">
    <property type="term" value="F:serine-type endopeptidase activity"/>
    <property type="evidence" value="ECO:0007669"/>
    <property type="project" value="InterPro"/>
</dbReference>
<dbReference type="EMBL" id="JAHLQT010002534">
    <property type="protein sequence ID" value="KAG7176903.1"/>
    <property type="molecule type" value="Genomic_DNA"/>
</dbReference>
<protein>
    <submittedName>
        <fullName evidence="11">Chymotrypsin-like protease CTRL-1-like 1</fullName>
    </submittedName>
</protein>
<evidence type="ECO:0000313" key="12">
    <source>
        <dbReference type="Proteomes" id="UP000747542"/>
    </source>
</evidence>
<dbReference type="SMART" id="SM00020">
    <property type="entry name" value="Tryp_SPc"/>
    <property type="match status" value="1"/>
</dbReference>
<dbReference type="InterPro" id="IPR050127">
    <property type="entry name" value="Serine_Proteases_S1"/>
</dbReference>
<evidence type="ECO:0000259" key="10">
    <source>
        <dbReference type="PROSITE" id="PS50240"/>
    </source>
</evidence>
<keyword evidence="6" id="KW-1015">Disulfide bond</keyword>
<dbReference type="CDD" id="cd00190">
    <property type="entry name" value="Tryp_SPc"/>
    <property type="match status" value="1"/>
</dbReference>
<dbReference type="InterPro" id="IPR018114">
    <property type="entry name" value="TRYPSIN_HIS"/>
</dbReference>
<evidence type="ECO:0000256" key="8">
    <source>
        <dbReference type="SAM" id="MobiDB-lite"/>
    </source>
</evidence>
<evidence type="ECO:0000256" key="7">
    <source>
        <dbReference type="RuleBase" id="RU363034"/>
    </source>
</evidence>
<evidence type="ECO:0000256" key="6">
    <source>
        <dbReference type="ARBA" id="ARBA00023157"/>
    </source>
</evidence>
<dbReference type="InterPro" id="IPR001314">
    <property type="entry name" value="Peptidase_S1A"/>
</dbReference>
<feature type="compositionally biased region" description="Basic and acidic residues" evidence="8">
    <location>
        <begin position="56"/>
        <end position="95"/>
    </location>
</feature>
<dbReference type="InterPro" id="IPR043504">
    <property type="entry name" value="Peptidase_S1_PA_chymotrypsin"/>
</dbReference>
<dbReference type="Gene3D" id="2.40.10.10">
    <property type="entry name" value="Trypsin-like serine proteases"/>
    <property type="match status" value="1"/>
</dbReference>
<name>A0A8J5NC89_HOMAM</name>
<reference evidence="11" key="1">
    <citation type="journal article" date="2021" name="Sci. Adv.">
        <title>The American lobster genome reveals insights on longevity, neural, and immune adaptations.</title>
        <authorList>
            <person name="Polinski J.M."/>
            <person name="Zimin A.V."/>
            <person name="Clark K.F."/>
            <person name="Kohn A.B."/>
            <person name="Sadowski N."/>
            <person name="Timp W."/>
            <person name="Ptitsyn A."/>
            <person name="Khanna P."/>
            <person name="Romanova D.Y."/>
            <person name="Williams P."/>
            <person name="Greenwood S.J."/>
            <person name="Moroz L.L."/>
            <person name="Walt D.R."/>
            <person name="Bodnar A.G."/>
        </authorList>
    </citation>
    <scope>NUCLEOTIDE SEQUENCE</scope>
    <source>
        <strain evidence="11">GMGI-L3</strain>
    </source>
</reference>
<keyword evidence="12" id="KW-1185">Reference proteome</keyword>
<dbReference type="PANTHER" id="PTHR24264">
    <property type="entry name" value="TRYPSIN-RELATED"/>
    <property type="match status" value="1"/>
</dbReference>
<dbReference type="SUPFAM" id="SSF50494">
    <property type="entry name" value="Trypsin-like serine proteases"/>
    <property type="match status" value="1"/>
</dbReference>
<comment type="caution">
    <text evidence="11">The sequence shown here is derived from an EMBL/GenBank/DDBJ whole genome shotgun (WGS) entry which is preliminary data.</text>
</comment>
<sequence length="668" mass="74165">LYLRSALSFIVVIRLLSTETSWRKHLAFTQYNNKAPMQADAGSMVDRGMETGRQGGNKEERNTGKKKVRMGEEKEGNWKWVRGEVGRERKGEKVGGNRRKERRTGEEKQVNSKQREGGRQRGEAAAATRVRIDDTPGDYQPPPIIRLLPVGSDSFVNPGSVARSPLQDPSLTPSACWHRKSSSVGECRPHRECYRYLRLPDIPLHESWVFGIYDTCPLTHQGSLVFGVCCEKESAINQEDDDDTNEVESLVVEQMPQAVNQSAEAADMYMMVEGEGDFGPGMMDRSHVQYVPPRGPPIGASKLPSVRYPGLNNYPTHPPFITHDPSITDKPWWNSTPKTQNPWSNPTPSSATQNPWWPPTTTANPWWSSPPTTPSTPSTTSWWPTHKPLADDPIKTPAPPPPPPSSTSSDEGKDPCSPTTFYNAAPDEGFRISGGEAADAHTHPWIVVLFNRNKQFCGGSLIDQTHVLTAAHCVAHMSQYDIQNLKVMIGAHNIRAVERSVQEFKVTRVVRHKDYDSKKLYNDVAMLTLNKPAEYNNKVRPVCLDRSSKRYEGEEVTVAGWGSMYEGGPQPSTLFRVRLKVVSNNDCRAKYGRSAPGGIVDSYLCAGTFGKDSCQGDSGGPLVKLEGGVWKQVGLVSWGIGCGKGHFPGVYSRISSFINWIDRVKETY</sequence>
<feature type="chain" id="PRO_5035206360" evidence="9">
    <location>
        <begin position="23"/>
        <end position="668"/>
    </location>
</feature>
<feature type="compositionally biased region" description="Low complexity" evidence="8">
    <location>
        <begin position="359"/>
        <end position="385"/>
    </location>
</feature>
<evidence type="ECO:0000256" key="2">
    <source>
        <dbReference type="ARBA" id="ARBA00022525"/>
    </source>
</evidence>
<dbReference type="PROSITE" id="PS00134">
    <property type="entry name" value="TRYPSIN_HIS"/>
    <property type="match status" value="1"/>
</dbReference>
<dbReference type="Pfam" id="PF00089">
    <property type="entry name" value="Trypsin"/>
    <property type="match status" value="1"/>
</dbReference>
<keyword evidence="3 7" id="KW-0645">Protease</keyword>
<evidence type="ECO:0000256" key="5">
    <source>
        <dbReference type="ARBA" id="ARBA00022825"/>
    </source>
</evidence>
<keyword evidence="2" id="KW-0964">Secreted</keyword>
<dbReference type="PRINTS" id="PR00722">
    <property type="entry name" value="CHYMOTRYPSIN"/>
</dbReference>
<feature type="compositionally biased region" description="Polar residues" evidence="8">
    <location>
        <begin position="333"/>
        <end position="354"/>
    </location>
</feature>
<comment type="subcellular location">
    <subcellularLocation>
        <location evidence="1">Secreted</location>
    </subcellularLocation>
</comment>
<dbReference type="PANTHER" id="PTHR24264:SF65">
    <property type="entry name" value="SRCR DOMAIN-CONTAINING PROTEIN"/>
    <property type="match status" value="1"/>
</dbReference>
<dbReference type="Proteomes" id="UP000747542">
    <property type="component" value="Unassembled WGS sequence"/>
</dbReference>
<dbReference type="InterPro" id="IPR033116">
    <property type="entry name" value="TRYPSIN_SER"/>
</dbReference>
<dbReference type="PROSITE" id="PS00135">
    <property type="entry name" value="TRYPSIN_SER"/>
    <property type="match status" value="1"/>
</dbReference>
<feature type="region of interest" description="Disordered" evidence="8">
    <location>
        <begin position="323"/>
        <end position="428"/>
    </location>
</feature>
<dbReference type="AlphaFoldDB" id="A0A8J5NC89"/>
<feature type="non-terminal residue" evidence="11">
    <location>
        <position position="668"/>
    </location>
</feature>
<dbReference type="GO" id="GO:0006508">
    <property type="term" value="P:proteolysis"/>
    <property type="evidence" value="ECO:0007669"/>
    <property type="project" value="UniProtKB-KW"/>
</dbReference>
<feature type="signal peptide" evidence="9">
    <location>
        <begin position="1"/>
        <end position="22"/>
    </location>
</feature>
<dbReference type="InterPro" id="IPR009003">
    <property type="entry name" value="Peptidase_S1_PA"/>
</dbReference>
<proteinExistence type="predicted"/>
<evidence type="ECO:0000256" key="4">
    <source>
        <dbReference type="ARBA" id="ARBA00022801"/>
    </source>
</evidence>
<feature type="compositionally biased region" description="Basic and acidic residues" evidence="8">
    <location>
        <begin position="103"/>
        <end position="122"/>
    </location>
</feature>
<dbReference type="InterPro" id="IPR001254">
    <property type="entry name" value="Trypsin_dom"/>
</dbReference>
<accession>A0A8J5NC89</accession>
<keyword evidence="9" id="KW-0732">Signal</keyword>
<dbReference type="GO" id="GO:0005615">
    <property type="term" value="C:extracellular space"/>
    <property type="evidence" value="ECO:0007669"/>
    <property type="project" value="TreeGrafter"/>
</dbReference>
<evidence type="ECO:0000256" key="3">
    <source>
        <dbReference type="ARBA" id="ARBA00022670"/>
    </source>
</evidence>
<feature type="compositionally biased region" description="Pro residues" evidence="8">
    <location>
        <begin position="396"/>
        <end position="405"/>
    </location>
</feature>
<evidence type="ECO:0000256" key="1">
    <source>
        <dbReference type="ARBA" id="ARBA00004613"/>
    </source>
</evidence>
<feature type="region of interest" description="Disordered" evidence="8">
    <location>
        <begin position="46"/>
        <end position="127"/>
    </location>
</feature>
<feature type="domain" description="Peptidase S1" evidence="10">
    <location>
        <begin position="432"/>
        <end position="666"/>
    </location>
</feature>
<dbReference type="FunFam" id="2.40.10.10:FF:000038">
    <property type="entry name" value="Serine protease"/>
    <property type="match status" value="1"/>
</dbReference>